<proteinExistence type="predicted"/>
<feature type="compositionally biased region" description="Low complexity" evidence="1">
    <location>
        <begin position="19"/>
        <end position="56"/>
    </location>
</feature>
<gene>
    <name evidence="3" type="ORF">UC8_37050</name>
</gene>
<dbReference type="Proteomes" id="UP000325286">
    <property type="component" value="Chromosome"/>
</dbReference>
<dbReference type="KEGG" id="rul:UC8_37050"/>
<feature type="transmembrane region" description="Helical" evidence="2">
    <location>
        <begin position="112"/>
        <end position="137"/>
    </location>
</feature>
<keyword evidence="2" id="KW-0812">Transmembrane</keyword>
<keyword evidence="4" id="KW-1185">Reference proteome</keyword>
<keyword evidence="2" id="KW-1133">Transmembrane helix</keyword>
<organism evidence="3 4">
    <name type="scientific">Roseimaritima ulvae</name>
    <dbReference type="NCBI Taxonomy" id="980254"/>
    <lineage>
        <taxon>Bacteria</taxon>
        <taxon>Pseudomonadati</taxon>
        <taxon>Planctomycetota</taxon>
        <taxon>Planctomycetia</taxon>
        <taxon>Pirellulales</taxon>
        <taxon>Pirellulaceae</taxon>
        <taxon>Roseimaritima</taxon>
    </lineage>
</organism>
<keyword evidence="2" id="KW-0472">Membrane</keyword>
<name>A0A5B9QUP2_9BACT</name>
<protein>
    <submittedName>
        <fullName evidence="3">Uncharacterized protein</fullName>
    </submittedName>
</protein>
<dbReference type="EMBL" id="CP042914">
    <property type="protein sequence ID" value="QEG41679.1"/>
    <property type="molecule type" value="Genomic_DNA"/>
</dbReference>
<feature type="region of interest" description="Disordered" evidence="1">
    <location>
        <begin position="19"/>
        <end position="109"/>
    </location>
</feature>
<dbReference type="AlphaFoldDB" id="A0A5B9QUP2"/>
<sequence>MGAGKVKCPKCATVLSIRAPAGPANSPGPARASAPAPAAAAPATDPFGGLPNFGNPPSGGGQGFAMPPTGGPAGFQAPASPPSFGTPSFQAPPRPAPAPAARRKSGGGGKTALKIIGIIGALGMTGLLLCGGIILAIGMAGSRHSGWAAESFRGYTINMPAGKERQRKSQQFPGTTVHELIARRKETGSQYSLVVASLPAPLQQSGGTGALLDQMSIRLSDRRPVNRSGVEGVAGTMVSGAGMVQGAECEAFLHNGNLVIATYAPYSKIKHRVGGTRSARSNERELDKPEEYFESLKL</sequence>
<evidence type="ECO:0000256" key="2">
    <source>
        <dbReference type="SAM" id="Phobius"/>
    </source>
</evidence>
<evidence type="ECO:0000256" key="1">
    <source>
        <dbReference type="SAM" id="MobiDB-lite"/>
    </source>
</evidence>
<evidence type="ECO:0000313" key="4">
    <source>
        <dbReference type="Proteomes" id="UP000325286"/>
    </source>
</evidence>
<reference evidence="3 4" key="1">
    <citation type="submission" date="2019-08" db="EMBL/GenBank/DDBJ databases">
        <title>Deep-cultivation of Planctomycetes and their phenomic and genomic characterization uncovers novel biology.</title>
        <authorList>
            <person name="Wiegand S."/>
            <person name="Jogler M."/>
            <person name="Boedeker C."/>
            <person name="Pinto D."/>
            <person name="Vollmers J."/>
            <person name="Rivas-Marin E."/>
            <person name="Kohn T."/>
            <person name="Peeters S.H."/>
            <person name="Heuer A."/>
            <person name="Rast P."/>
            <person name="Oberbeckmann S."/>
            <person name="Bunk B."/>
            <person name="Jeske O."/>
            <person name="Meyerdierks A."/>
            <person name="Storesund J.E."/>
            <person name="Kallscheuer N."/>
            <person name="Luecker S."/>
            <person name="Lage O.M."/>
            <person name="Pohl T."/>
            <person name="Merkel B.J."/>
            <person name="Hornburger P."/>
            <person name="Mueller R.-W."/>
            <person name="Bruemmer F."/>
            <person name="Labrenz M."/>
            <person name="Spormann A.M."/>
            <person name="Op den Camp H."/>
            <person name="Overmann J."/>
            <person name="Amann R."/>
            <person name="Jetten M.S.M."/>
            <person name="Mascher T."/>
            <person name="Medema M.H."/>
            <person name="Devos D.P."/>
            <person name="Kaster A.-K."/>
            <person name="Ovreas L."/>
            <person name="Rohde M."/>
            <person name="Galperin M.Y."/>
            <person name="Jogler C."/>
        </authorList>
    </citation>
    <scope>NUCLEOTIDE SEQUENCE [LARGE SCALE GENOMIC DNA]</scope>
    <source>
        <strain evidence="3 4">UC8</strain>
    </source>
</reference>
<accession>A0A5B9QUP2</accession>
<evidence type="ECO:0000313" key="3">
    <source>
        <dbReference type="EMBL" id="QEG41679.1"/>
    </source>
</evidence>